<organism evidence="2 3">
    <name type="scientific">Lachnotalea glycerini</name>
    <dbReference type="NCBI Taxonomy" id="1763509"/>
    <lineage>
        <taxon>Bacteria</taxon>
        <taxon>Bacillati</taxon>
        <taxon>Bacillota</taxon>
        <taxon>Clostridia</taxon>
        <taxon>Lachnospirales</taxon>
        <taxon>Lachnospiraceae</taxon>
        <taxon>Lachnotalea</taxon>
    </lineage>
</organism>
<dbReference type="PROSITE" id="PS51186">
    <property type="entry name" value="GNAT"/>
    <property type="match status" value="1"/>
</dbReference>
<evidence type="ECO:0000259" key="1">
    <source>
        <dbReference type="PROSITE" id="PS51186"/>
    </source>
</evidence>
<dbReference type="OrthoDB" id="7054616at2"/>
<protein>
    <submittedName>
        <fullName evidence="2">GNAT family N-acetyltransferase</fullName>
    </submittedName>
</protein>
<dbReference type="InterPro" id="IPR000182">
    <property type="entry name" value="GNAT_dom"/>
</dbReference>
<dbReference type="InterPro" id="IPR016181">
    <property type="entry name" value="Acyl_CoA_acyltransferase"/>
</dbReference>
<dbReference type="SUPFAM" id="SSF55729">
    <property type="entry name" value="Acyl-CoA N-acyltransferases (Nat)"/>
    <property type="match status" value="1"/>
</dbReference>
<gene>
    <name evidence="2" type="ORF">CG710_015715</name>
</gene>
<comment type="caution">
    <text evidence="2">The sequence shown here is derived from an EMBL/GenBank/DDBJ whole genome shotgun (WGS) entry which is preliminary data.</text>
</comment>
<dbReference type="Proteomes" id="UP000216411">
    <property type="component" value="Unassembled WGS sequence"/>
</dbReference>
<feature type="domain" description="N-acetyltransferase" evidence="1">
    <location>
        <begin position="54"/>
        <end position="194"/>
    </location>
</feature>
<dbReference type="Pfam" id="PF12746">
    <property type="entry name" value="GNAT_acetyltran"/>
    <property type="match status" value="1"/>
</dbReference>
<evidence type="ECO:0000313" key="2">
    <source>
        <dbReference type="EMBL" id="RDY30256.1"/>
    </source>
</evidence>
<dbReference type="InterPro" id="IPR027365">
    <property type="entry name" value="GNAT_acetyltra_YdfB-like"/>
</dbReference>
<dbReference type="PANTHER" id="PTHR31143:SF2">
    <property type="entry name" value="FR47-LIKE DOMAIN-CONTAINING PROTEIN-RELATED"/>
    <property type="match status" value="1"/>
</dbReference>
<sequence>MLCHQKPGPDCYLSGDSARLGKAIIDDDSIQSGCRTSLGIVQKEYTFDNSVLQSYIDSIPEGFELVPFNENIYHQAMKEAWSQEFCETFSSAEDYLARGFGFAVQKNGKLASGASTMTVYNGGIEIQVATHKKYKRNGLALACAAAMIQECVRRKIRPCWDAANLISKKMALKLGYEYRGEYNTTHISKPGNLS</sequence>
<dbReference type="AlphaFoldDB" id="A0A371JC65"/>
<name>A0A371JC65_9FIRM</name>
<dbReference type="Gene3D" id="3.40.630.30">
    <property type="match status" value="1"/>
</dbReference>
<dbReference type="EMBL" id="NOKA02000043">
    <property type="protein sequence ID" value="RDY30256.1"/>
    <property type="molecule type" value="Genomic_DNA"/>
</dbReference>
<evidence type="ECO:0000313" key="3">
    <source>
        <dbReference type="Proteomes" id="UP000216411"/>
    </source>
</evidence>
<keyword evidence="2" id="KW-0808">Transferase</keyword>
<accession>A0A371JC65</accession>
<dbReference type="PANTHER" id="PTHR31143">
    <property type="match status" value="1"/>
</dbReference>
<dbReference type="GO" id="GO:0016747">
    <property type="term" value="F:acyltransferase activity, transferring groups other than amino-acyl groups"/>
    <property type="evidence" value="ECO:0007669"/>
    <property type="project" value="InterPro"/>
</dbReference>
<keyword evidence="3" id="KW-1185">Reference proteome</keyword>
<reference evidence="2 3" key="1">
    <citation type="journal article" date="2017" name="Genome Announc.">
        <title>Draft Genome Sequence of a Sporulating and Motile Strain of Lachnotalea glycerini Isolated from Water in Quebec City, Canada.</title>
        <authorList>
            <person name="Maheux A.F."/>
            <person name="Boudreau D.K."/>
            <person name="Berube E."/>
            <person name="Boissinot M."/>
            <person name="Raymond F."/>
            <person name="Brodeur S."/>
            <person name="Corbeil J."/>
            <person name="Isabel S."/>
            <person name="Omar R.F."/>
            <person name="Bergeron M.G."/>
        </authorList>
    </citation>
    <scope>NUCLEOTIDE SEQUENCE [LARGE SCALE GENOMIC DNA]</scope>
    <source>
        <strain evidence="2 3">CCRI-19302</strain>
    </source>
</reference>
<proteinExistence type="predicted"/>